<keyword evidence="1" id="KW-0812">Transmembrane</keyword>
<organism evidence="2">
    <name type="scientific">Klebsiella pneumoniae</name>
    <dbReference type="NCBI Taxonomy" id="573"/>
    <lineage>
        <taxon>Bacteria</taxon>
        <taxon>Pseudomonadati</taxon>
        <taxon>Pseudomonadota</taxon>
        <taxon>Gammaproteobacteria</taxon>
        <taxon>Enterobacterales</taxon>
        <taxon>Enterobacteriaceae</taxon>
        <taxon>Klebsiella/Raoultella group</taxon>
        <taxon>Klebsiella</taxon>
        <taxon>Klebsiella pneumoniae complex</taxon>
    </lineage>
</organism>
<reference evidence="3 4" key="2">
    <citation type="submission" date="2020-02" db="EMBL/GenBank/DDBJ databases">
        <title>Klebsiella pneumoniae genome sequencing and assembly.</title>
        <authorList>
            <person name="Starkova P.S."/>
            <person name="Sulyan O.S."/>
            <person name="Likholetova D.V."/>
            <person name="Ageevets V.A."/>
            <person name="Lazareva I.V."/>
            <person name="Sopova J.V."/>
            <person name="Sidorenko S.V."/>
        </authorList>
    </citation>
    <scope>NUCLEOTIDE SEQUENCE [LARGE SCALE GENOMIC DNA]</scope>
    <source>
        <strain evidence="3 4">2429</strain>
    </source>
</reference>
<feature type="transmembrane region" description="Helical" evidence="1">
    <location>
        <begin position="20"/>
        <end position="39"/>
    </location>
</feature>
<sequence>MSWKTGKCYKEIKCPLDEILLRTGILISLVMGMVALFMAE</sequence>
<evidence type="ECO:0000256" key="1">
    <source>
        <dbReference type="SAM" id="Phobius"/>
    </source>
</evidence>
<keyword evidence="1" id="KW-0472">Membrane</keyword>
<reference evidence="2" key="1">
    <citation type="journal article" date="2020" name="Open Forum Infect. Dis.">
        <title>Microbiome restoration by RBX2660 does not preclude recurrence of multidrug-resistant urinary tract infection following subsequent antibiotic exposure: A case report.</title>
        <authorList>
            <person name="Keen E."/>
            <person name="Tasoff P."/>
            <person name="Hink T."/>
            <person name="Reske K."/>
            <person name="Dantas G."/>
            <person name="Kwon J."/>
            <person name="Dubberke E."/>
        </authorList>
    </citation>
    <scope>NUCLEOTIDE SEQUENCE</scope>
    <source>
        <strain evidence="2">Urine_1_19</strain>
    </source>
</reference>
<accession>A0A6B5QFS8</accession>
<name>A0A6B5QFS8_KLEPN</name>
<keyword evidence="1" id="KW-1133">Transmembrane helix</keyword>
<dbReference type="Proteomes" id="UP000479475">
    <property type="component" value="Unassembled WGS sequence"/>
</dbReference>
<evidence type="ECO:0000313" key="4">
    <source>
        <dbReference type="Proteomes" id="UP000479475"/>
    </source>
</evidence>
<gene>
    <name evidence="3" type="ORF">G4V31_11415</name>
    <name evidence="2" type="ORF">GY104_22635</name>
</gene>
<evidence type="ECO:0000313" key="3">
    <source>
        <dbReference type="EMBL" id="NGN72743.1"/>
    </source>
</evidence>
<evidence type="ECO:0000313" key="2">
    <source>
        <dbReference type="EMBL" id="NDL86132.1"/>
    </source>
</evidence>
<dbReference type="AlphaFoldDB" id="A0A6B5QFS8"/>
<protein>
    <submittedName>
        <fullName evidence="2">Uncharacterized protein</fullName>
    </submittedName>
</protein>
<dbReference type="EMBL" id="JAAEFK010000026">
    <property type="protein sequence ID" value="NDL86132.1"/>
    <property type="molecule type" value="Genomic_DNA"/>
</dbReference>
<proteinExistence type="predicted"/>
<dbReference type="EMBL" id="JAAKYD010000009">
    <property type="protein sequence ID" value="NGN72743.1"/>
    <property type="molecule type" value="Genomic_DNA"/>
</dbReference>
<comment type="caution">
    <text evidence="2">The sequence shown here is derived from an EMBL/GenBank/DDBJ whole genome shotgun (WGS) entry which is preliminary data.</text>
</comment>